<feature type="transmembrane region" description="Helical" evidence="2">
    <location>
        <begin position="147"/>
        <end position="167"/>
    </location>
</feature>
<feature type="region of interest" description="Disordered" evidence="1">
    <location>
        <begin position="394"/>
        <end position="446"/>
    </location>
</feature>
<proteinExistence type="predicted"/>
<sequence>MRTWFRPDIEGLRALAVLVVVANHAWRFPTGGYVGVDIFFVISGYLITRALLREKEYKGAISLGRFYTRRFARLAPAAIATIAVTVAMSNLLFFGVTNASWNQQAFTSLLWVQNWNLVHARTVYLDANASVSLFQHFWSLSVEEQFYAFWPWVLILAWAAVAVWAAVAKRRPPHLRSTVLVVGVLGFAASLAFSIWLTDSRPASAYFATPTRVWEFAAGVIAAAGFAGVSRRVPAKALRAAGLAAILISAVLFDTTTPFPGAAALLPVLGTVVVIVAAERAATDRDYGRVLTLAPVRYIGRISYSLYLWHAPVIVFAAALFPGEGFVHGLLCVAASVAIAALSYYVIEQPAWQAAVWKRLGAWLSERGNRARLGDYPWRLCWWLSCLSASSAESNCSRSPLRRPPPRPPGLPPKNLRRRWPSPRSGTPGGRSRPNSPHRSSPSISRVACATRCRWLRAIVRTSGSPASRRATENAGRPPSSATRSR</sequence>
<evidence type="ECO:0000313" key="5">
    <source>
        <dbReference type="Proteomes" id="UP000094426"/>
    </source>
</evidence>
<feature type="compositionally biased region" description="Low complexity" evidence="1">
    <location>
        <begin position="430"/>
        <end position="446"/>
    </location>
</feature>
<dbReference type="GO" id="GO:0016020">
    <property type="term" value="C:membrane"/>
    <property type="evidence" value="ECO:0007669"/>
    <property type="project" value="TreeGrafter"/>
</dbReference>
<dbReference type="EMBL" id="LNZG01000006">
    <property type="protein sequence ID" value="ODA90800.1"/>
    <property type="molecule type" value="Genomic_DNA"/>
</dbReference>
<dbReference type="PANTHER" id="PTHR23028:SF53">
    <property type="entry name" value="ACYL_TRANSF_3 DOMAIN-CONTAINING PROTEIN"/>
    <property type="match status" value="1"/>
</dbReference>
<evidence type="ECO:0000313" key="4">
    <source>
        <dbReference type="EMBL" id="ODA90800.1"/>
    </source>
</evidence>
<organism evidence="4 5">
    <name type="scientific">Leifsonia xyli subsp. xyli</name>
    <dbReference type="NCBI Taxonomy" id="59736"/>
    <lineage>
        <taxon>Bacteria</taxon>
        <taxon>Bacillati</taxon>
        <taxon>Actinomycetota</taxon>
        <taxon>Actinomycetes</taxon>
        <taxon>Micrococcales</taxon>
        <taxon>Microbacteriaceae</taxon>
        <taxon>Leifsonia</taxon>
    </lineage>
</organism>
<keyword evidence="2" id="KW-0472">Membrane</keyword>
<dbReference type="RefSeq" id="WP_050737835.1">
    <property type="nucleotide sequence ID" value="NZ_LNZG01000006.1"/>
</dbReference>
<reference evidence="4 5" key="1">
    <citation type="submission" date="2015-11" db="EMBL/GenBank/DDBJ databases">
        <authorList>
            <person name="Zhang Y."/>
            <person name="Guo Z."/>
        </authorList>
    </citation>
    <scope>NUCLEOTIDE SEQUENCE [LARGE SCALE GENOMIC DNA]</scope>
    <source>
        <strain evidence="5">gdw1</strain>
    </source>
</reference>
<feature type="region of interest" description="Disordered" evidence="1">
    <location>
        <begin position="463"/>
        <end position="486"/>
    </location>
</feature>
<evidence type="ECO:0000256" key="1">
    <source>
        <dbReference type="SAM" id="MobiDB-lite"/>
    </source>
</evidence>
<feature type="transmembrane region" description="Helical" evidence="2">
    <location>
        <begin position="34"/>
        <end position="52"/>
    </location>
</feature>
<feature type="transmembrane region" description="Helical" evidence="2">
    <location>
        <begin position="259"/>
        <end position="278"/>
    </location>
</feature>
<name>A0A1E2SM48_LEIXY</name>
<evidence type="ECO:0000259" key="3">
    <source>
        <dbReference type="Pfam" id="PF01757"/>
    </source>
</evidence>
<feature type="transmembrane region" description="Helical" evidence="2">
    <location>
        <begin position="12"/>
        <end position="28"/>
    </location>
</feature>
<accession>A0A1E2SM48</accession>
<feature type="transmembrane region" description="Helical" evidence="2">
    <location>
        <begin position="237"/>
        <end position="253"/>
    </location>
</feature>
<dbReference type="Proteomes" id="UP000094426">
    <property type="component" value="Unassembled WGS sequence"/>
</dbReference>
<evidence type="ECO:0000256" key="2">
    <source>
        <dbReference type="SAM" id="Phobius"/>
    </source>
</evidence>
<keyword evidence="2" id="KW-0812">Transmembrane</keyword>
<protein>
    <recommendedName>
        <fullName evidence="3">Acyltransferase 3 domain-containing protein</fullName>
    </recommendedName>
</protein>
<dbReference type="OrthoDB" id="3404679at2"/>
<comment type="caution">
    <text evidence="4">The sequence shown here is derived from an EMBL/GenBank/DDBJ whole genome shotgun (WGS) entry which is preliminary data.</text>
</comment>
<dbReference type="GO" id="GO:0009103">
    <property type="term" value="P:lipopolysaccharide biosynthetic process"/>
    <property type="evidence" value="ECO:0007669"/>
    <property type="project" value="TreeGrafter"/>
</dbReference>
<feature type="transmembrane region" description="Helical" evidence="2">
    <location>
        <begin position="213"/>
        <end position="230"/>
    </location>
</feature>
<dbReference type="AlphaFoldDB" id="A0A1E2SM48"/>
<dbReference type="InterPro" id="IPR002656">
    <property type="entry name" value="Acyl_transf_3_dom"/>
</dbReference>
<feature type="domain" description="Acyltransferase 3" evidence="3">
    <location>
        <begin position="8"/>
        <end position="344"/>
    </location>
</feature>
<feature type="transmembrane region" description="Helical" evidence="2">
    <location>
        <begin position="298"/>
        <end position="320"/>
    </location>
</feature>
<feature type="transmembrane region" description="Helical" evidence="2">
    <location>
        <begin position="179"/>
        <end position="198"/>
    </location>
</feature>
<feature type="transmembrane region" description="Helical" evidence="2">
    <location>
        <begin position="73"/>
        <end position="96"/>
    </location>
</feature>
<dbReference type="GO" id="GO:0016747">
    <property type="term" value="F:acyltransferase activity, transferring groups other than amino-acyl groups"/>
    <property type="evidence" value="ECO:0007669"/>
    <property type="project" value="InterPro"/>
</dbReference>
<dbReference type="InterPro" id="IPR050879">
    <property type="entry name" value="Acyltransferase_3"/>
</dbReference>
<keyword evidence="2" id="KW-1133">Transmembrane helix</keyword>
<dbReference type="PANTHER" id="PTHR23028">
    <property type="entry name" value="ACETYLTRANSFERASE"/>
    <property type="match status" value="1"/>
</dbReference>
<feature type="transmembrane region" description="Helical" evidence="2">
    <location>
        <begin position="326"/>
        <end position="347"/>
    </location>
</feature>
<dbReference type="Pfam" id="PF01757">
    <property type="entry name" value="Acyl_transf_3"/>
    <property type="match status" value="1"/>
</dbReference>
<gene>
    <name evidence="4" type="ORF">ATY41_08440</name>
</gene>